<accession>A0A2P2DCP1</accession>
<keyword evidence="2" id="KW-1003">Cell membrane</keyword>
<evidence type="ECO:0000313" key="6">
    <source>
        <dbReference type="EMBL" id="GBF42378.1"/>
    </source>
</evidence>
<comment type="subcellular location">
    <subcellularLocation>
        <location evidence="1">Cell membrane</location>
    </subcellularLocation>
</comment>
<dbReference type="InterPro" id="IPR029044">
    <property type="entry name" value="Nucleotide-diphossugar_trans"/>
</dbReference>
<dbReference type="PANTHER" id="PTHR43646:SF2">
    <property type="entry name" value="GLYCOSYLTRANSFERASE 2-LIKE DOMAIN-CONTAINING PROTEIN"/>
    <property type="match status" value="1"/>
</dbReference>
<organism evidence="6 7">
    <name type="scientific">Leptospira ellinghausenii</name>
    <dbReference type="NCBI Taxonomy" id="1917822"/>
    <lineage>
        <taxon>Bacteria</taxon>
        <taxon>Pseudomonadati</taxon>
        <taxon>Spirochaetota</taxon>
        <taxon>Spirochaetia</taxon>
        <taxon>Leptospirales</taxon>
        <taxon>Leptospiraceae</taxon>
        <taxon>Leptospira</taxon>
    </lineage>
</organism>
<evidence type="ECO:0000256" key="3">
    <source>
        <dbReference type="ARBA" id="ARBA00022676"/>
    </source>
</evidence>
<dbReference type="AlphaFoldDB" id="A0A2P2DCP1"/>
<gene>
    <name evidence="6" type="ORF">LPTSP2_16650</name>
</gene>
<evidence type="ECO:0008006" key="8">
    <source>
        <dbReference type="Google" id="ProtNLM"/>
    </source>
</evidence>
<dbReference type="PANTHER" id="PTHR43646">
    <property type="entry name" value="GLYCOSYLTRANSFERASE"/>
    <property type="match status" value="1"/>
</dbReference>
<comment type="caution">
    <text evidence="6">The sequence shown here is derived from an EMBL/GenBank/DDBJ whole genome shotgun (WGS) entry which is preliminary data.</text>
</comment>
<name>A0A2P2DCP1_9LEPT</name>
<evidence type="ECO:0000256" key="1">
    <source>
        <dbReference type="ARBA" id="ARBA00004236"/>
    </source>
</evidence>
<protein>
    <recommendedName>
        <fullName evidence="8">Glycosyltransferase</fullName>
    </recommendedName>
</protein>
<keyword evidence="5" id="KW-0472">Membrane</keyword>
<proteinExistence type="predicted"/>
<dbReference type="Proteomes" id="UP000245206">
    <property type="component" value="Unassembled WGS sequence"/>
</dbReference>
<sequence length="206" mass="24545">MLSIIVPVDVNLNTYYKESLANFQNRSDVEIILVHQEEAFTRADRLNIGFHRSNGGMILFHHPRSLLTNDAIEFLIHESEKKENSFFWGGFTHKFDRKHILLQWISWYSNVIRIRWKGIVYLDHCIFFSREMWTSDLTIQYLFEDTELSKKFKKIRKPILLPYVSLTSSHRFLKHGIVSQMVMNFLLKIGYKLRLPSSLLFAIYQK</sequence>
<dbReference type="EMBL" id="BFAZ01000008">
    <property type="protein sequence ID" value="GBF42378.1"/>
    <property type="molecule type" value="Genomic_DNA"/>
</dbReference>
<dbReference type="OrthoDB" id="5291101at2"/>
<dbReference type="GO" id="GO:0016757">
    <property type="term" value="F:glycosyltransferase activity"/>
    <property type="evidence" value="ECO:0007669"/>
    <property type="project" value="UniProtKB-KW"/>
</dbReference>
<dbReference type="GO" id="GO:0005886">
    <property type="term" value="C:plasma membrane"/>
    <property type="evidence" value="ECO:0007669"/>
    <property type="project" value="UniProtKB-SubCell"/>
</dbReference>
<evidence type="ECO:0000256" key="5">
    <source>
        <dbReference type="ARBA" id="ARBA00023136"/>
    </source>
</evidence>
<evidence type="ECO:0000313" key="7">
    <source>
        <dbReference type="Proteomes" id="UP000245206"/>
    </source>
</evidence>
<keyword evidence="3" id="KW-0328">Glycosyltransferase</keyword>
<keyword evidence="7" id="KW-1185">Reference proteome</keyword>
<dbReference type="Gene3D" id="3.90.550.10">
    <property type="entry name" value="Spore Coat Polysaccharide Biosynthesis Protein SpsA, Chain A"/>
    <property type="match status" value="1"/>
</dbReference>
<dbReference type="SUPFAM" id="SSF53448">
    <property type="entry name" value="Nucleotide-diphospho-sugar transferases"/>
    <property type="match status" value="1"/>
</dbReference>
<reference evidence="7" key="1">
    <citation type="journal article" date="2019" name="Microbiol. Immunol.">
        <title>Molecular and phenotypic characterization of Leptospira johnsonii sp. nov., Leptospira ellinghausenii sp. nov. and Leptospira ryugenii sp. nov. isolated from soil and water in Japan.</title>
        <authorList>
            <person name="Masuzawa T."/>
            <person name="Saito M."/>
            <person name="Nakao R."/>
            <person name="Nikaido Y."/>
            <person name="Matsumoto M."/>
            <person name="Ogawa M."/>
            <person name="Yokoyama M."/>
            <person name="Hidaka Y."/>
            <person name="Tomita J."/>
            <person name="Sakakibara K."/>
            <person name="Suzuki K."/>
            <person name="Yasuda S."/>
            <person name="Sato H."/>
            <person name="Yamaguchi M."/>
            <person name="Yoshida S.I."/>
            <person name="Koizumi N."/>
            <person name="Kawamura Y."/>
        </authorList>
    </citation>
    <scope>NUCLEOTIDE SEQUENCE [LARGE SCALE GENOMIC DNA]</scope>
    <source>
        <strain evidence="7">E18</strain>
    </source>
</reference>
<keyword evidence="4" id="KW-0808">Transferase</keyword>
<dbReference type="RefSeq" id="WP_108959472.1">
    <property type="nucleotide sequence ID" value="NZ_BFAZ01000008.1"/>
</dbReference>
<evidence type="ECO:0000256" key="4">
    <source>
        <dbReference type="ARBA" id="ARBA00022679"/>
    </source>
</evidence>
<evidence type="ECO:0000256" key="2">
    <source>
        <dbReference type="ARBA" id="ARBA00022475"/>
    </source>
</evidence>